<protein>
    <submittedName>
        <fullName evidence="1">Uncharacterized protein</fullName>
    </submittedName>
</protein>
<dbReference type="RefSeq" id="WP_101320227.1">
    <property type="nucleotide sequence ID" value="NZ_CAWNSS010000064.1"/>
</dbReference>
<proteinExistence type="predicted"/>
<name>A0A2N3IPL5_AERSO</name>
<comment type="caution">
    <text evidence="1">The sequence shown here is derived from an EMBL/GenBank/DDBJ whole genome shotgun (WGS) entry which is preliminary data.</text>
</comment>
<reference evidence="1 2" key="1">
    <citation type="journal article" date="2017" name="Front. Microbiol.">
        <title>Strong Genomic and Phenotypic Heterogeneity in the Aeromonas sobria Species Complex.</title>
        <authorList>
            <person name="Gauthier J."/>
            <person name="Vincent A.T."/>
            <person name="Charette S.J."/>
            <person name="Derome N."/>
        </authorList>
    </citation>
    <scope>NUCLEOTIDE SEQUENCE [LARGE SCALE GENOMIC DNA]</scope>
    <source>
        <strain evidence="1 2">JF2635</strain>
    </source>
</reference>
<dbReference type="AlphaFoldDB" id="A0A2N3IPL5"/>
<evidence type="ECO:0000313" key="1">
    <source>
        <dbReference type="EMBL" id="PKQ73244.1"/>
    </source>
</evidence>
<evidence type="ECO:0000313" key="2">
    <source>
        <dbReference type="Proteomes" id="UP000233526"/>
    </source>
</evidence>
<dbReference type="EMBL" id="LJZX01000064">
    <property type="protein sequence ID" value="PKQ73244.1"/>
    <property type="molecule type" value="Genomic_DNA"/>
</dbReference>
<sequence length="154" mass="16856">MTQPAPETMTLLLEIGEQRSQIWLSQPGGAPLTIPLAFGTHAIQPGPFRHAPPTPLELERAIMVVEDELMRIAPQLPPGVQLTLRSRPSLAEVLGDNELSRDLVEQAFGQLAAMAEGDPLATSQLPRNEHFAAVLLIVREWLHHLASESVLIVE</sequence>
<organism evidence="1 2">
    <name type="scientific">Aeromonas sobria</name>
    <dbReference type="NCBI Taxonomy" id="646"/>
    <lineage>
        <taxon>Bacteria</taxon>
        <taxon>Pseudomonadati</taxon>
        <taxon>Pseudomonadota</taxon>
        <taxon>Gammaproteobacteria</taxon>
        <taxon>Aeromonadales</taxon>
        <taxon>Aeromonadaceae</taxon>
        <taxon>Aeromonas</taxon>
    </lineage>
</organism>
<dbReference type="Proteomes" id="UP000233526">
    <property type="component" value="Unassembled WGS sequence"/>
</dbReference>
<gene>
    <name evidence="1" type="ORF">AOX56_21625</name>
</gene>
<accession>A0A2N3IPL5</accession>